<dbReference type="InterPro" id="IPR019613">
    <property type="entry name" value="DUF4198"/>
</dbReference>
<proteinExistence type="predicted"/>
<evidence type="ECO:0000313" key="3">
    <source>
        <dbReference type="Proteomes" id="UP001564408"/>
    </source>
</evidence>
<dbReference type="EMBL" id="JBDKXB010000007">
    <property type="protein sequence ID" value="MEY6432267.1"/>
    <property type="molecule type" value="Genomic_DNA"/>
</dbReference>
<dbReference type="Proteomes" id="UP001564408">
    <property type="component" value="Unassembled WGS sequence"/>
</dbReference>
<name>A0ABV4BFZ6_9GAMM</name>
<comment type="caution">
    <text evidence="2">The sequence shown here is derived from an EMBL/GenBank/DDBJ whole genome shotgun (WGS) entry which is preliminary data.</text>
</comment>
<dbReference type="Pfam" id="PF10670">
    <property type="entry name" value="DUF4198"/>
    <property type="match status" value="1"/>
</dbReference>
<feature type="signal peptide" evidence="1">
    <location>
        <begin position="1"/>
        <end position="27"/>
    </location>
</feature>
<dbReference type="RefSeq" id="WP_369666656.1">
    <property type="nucleotide sequence ID" value="NZ_JBDKXB010000007.1"/>
</dbReference>
<reference evidence="2 3" key="1">
    <citation type="submission" date="2024-05" db="EMBL/GenBank/DDBJ databases">
        <title>Genome Sequence and Characterization of the New Strain Purple Sulfur Bacterium of Genus Thioalkalicoccus.</title>
        <authorList>
            <person name="Bryantseva I.A."/>
            <person name="Kyndt J.A."/>
            <person name="Imhoff J.F."/>
        </authorList>
    </citation>
    <scope>NUCLEOTIDE SEQUENCE [LARGE SCALE GENOMIC DNA]</scope>
    <source>
        <strain evidence="2 3">Um2</strain>
    </source>
</reference>
<protein>
    <submittedName>
        <fullName evidence="2">DUF4198 domain-containing protein</fullName>
    </submittedName>
</protein>
<keyword evidence="3" id="KW-1185">Reference proteome</keyword>
<sequence length="268" mass="29254">MQRNLMTRALALSFSALAFAAASSAQAHFQVLYPSAHLLDEPAKVELRLVFGHPLDNGHVMEMGEPVDFFVAFRGQRTDLKGALEPITWKGPENQARGYRVSHQVTRNGDYIFALVPAPYYEATEDAFIQQITKTYLNKGGMPTDWNEPLGLPAEIVPMNMPTQVLAGGTFTGQVLTEGKPAAGIECEVEFINTEVDIANNAFGQGTLVEPPSMPIVTFTDANGFFTFGIPRPGIWGFACLGAGPETEYEGKELSQDAVLWVQAIELK</sequence>
<accession>A0ABV4BFZ6</accession>
<evidence type="ECO:0000256" key="1">
    <source>
        <dbReference type="SAM" id="SignalP"/>
    </source>
</evidence>
<evidence type="ECO:0000313" key="2">
    <source>
        <dbReference type="EMBL" id="MEY6432267.1"/>
    </source>
</evidence>
<gene>
    <name evidence="2" type="ORF">ABC977_07565</name>
</gene>
<organism evidence="2 3">
    <name type="scientific">Thioalkalicoccus limnaeus</name>
    <dbReference type="NCBI Taxonomy" id="120681"/>
    <lineage>
        <taxon>Bacteria</taxon>
        <taxon>Pseudomonadati</taxon>
        <taxon>Pseudomonadota</taxon>
        <taxon>Gammaproteobacteria</taxon>
        <taxon>Chromatiales</taxon>
        <taxon>Chromatiaceae</taxon>
        <taxon>Thioalkalicoccus</taxon>
    </lineage>
</organism>
<keyword evidence="1" id="KW-0732">Signal</keyword>
<feature type="chain" id="PRO_5045768479" evidence="1">
    <location>
        <begin position="28"/>
        <end position="268"/>
    </location>
</feature>